<dbReference type="SUPFAM" id="SSF57701">
    <property type="entry name" value="Zn2/Cys6 DNA-binding domain"/>
    <property type="match status" value="1"/>
</dbReference>
<dbReference type="InterPro" id="IPR001138">
    <property type="entry name" value="Zn2Cys6_DnaBD"/>
</dbReference>
<organism evidence="4 5">
    <name type="scientific">Glonium stellatum</name>
    <dbReference type="NCBI Taxonomy" id="574774"/>
    <lineage>
        <taxon>Eukaryota</taxon>
        <taxon>Fungi</taxon>
        <taxon>Dikarya</taxon>
        <taxon>Ascomycota</taxon>
        <taxon>Pezizomycotina</taxon>
        <taxon>Dothideomycetes</taxon>
        <taxon>Pleosporomycetidae</taxon>
        <taxon>Gloniales</taxon>
        <taxon>Gloniaceae</taxon>
        <taxon>Glonium</taxon>
    </lineage>
</organism>
<dbReference type="GO" id="GO:0000981">
    <property type="term" value="F:DNA-binding transcription factor activity, RNA polymerase II-specific"/>
    <property type="evidence" value="ECO:0007669"/>
    <property type="project" value="InterPro"/>
</dbReference>
<dbReference type="InterPro" id="IPR053178">
    <property type="entry name" value="Osmoadaptation_assoc"/>
</dbReference>
<protein>
    <recommendedName>
        <fullName evidence="3">Zn(2)-C6 fungal-type domain-containing protein</fullName>
    </recommendedName>
</protein>
<dbReference type="PROSITE" id="PS00463">
    <property type="entry name" value="ZN2_CY6_FUNGAL_1"/>
    <property type="match status" value="1"/>
</dbReference>
<dbReference type="PANTHER" id="PTHR38111:SF11">
    <property type="entry name" value="TRANSCRIPTION FACTOR DOMAIN-CONTAINING PROTEIN-RELATED"/>
    <property type="match status" value="1"/>
</dbReference>
<dbReference type="EMBL" id="KV750889">
    <property type="protein sequence ID" value="OCL02715.1"/>
    <property type="molecule type" value="Genomic_DNA"/>
</dbReference>
<dbReference type="PANTHER" id="PTHR38111">
    <property type="entry name" value="ZN(2)-C6 FUNGAL-TYPE DOMAIN-CONTAINING PROTEIN-RELATED"/>
    <property type="match status" value="1"/>
</dbReference>
<dbReference type="Proteomes" id="UP000250140">
    <property type="component" value="Unassembled WGS sequence"/>
</dbReference>
<keyword evidence="5" id="KW-1185">Reference proteome</keyword>
<gene>
    <name evidence="4" type="ORF">AOQ84DRAFT_392772</name>
</gene>
<reference evidence="4 5" key="1">
    <citation type="journal article" date="2016" name="Nat. Commun.">
        <title>Ectomycorrhizal ecology is imprinted in the genome of the dominant symbiotic fungus Cenococcum geophilum.</title>
        <authorList>
            <consortium name="DOE Joint Genome Institute"/>
            <person name="Peter M."/>
            <person name="Kohler A."/>
            <person name="Ohm R.A."/>
            <person name="Kuo A."/>
            <person name="Krutzmann J."/>
            <person name="Morin E."/>
            <person name="Arend M."/>
            <person name="Barry K.W."/>
            <person name="Binder M."/>
            <person name="Choi C."/>
            <person name="Clum A."/>
            <person name="Copeland A."/>
            <person name="Grisel N."/>
            <person name="Haridas S."/>
            <person name="Kipfer T."/>
            <person name="LaButti K."/>
            <person name="Lindquist E."/>
            <person name="Lipzen A."/>
            <person name="Maire R."/>
            <person name="Meier B."/>
            <person name="Mihaltcheva S."/>
            <person name="Molinier V."/>
            <person name="Murat C."/>
            <person name="Poggeler S."/>
            <person name="Quandt C.A."/>
            <person name="Sperisen C."/>
            <person name="Tritt A."/>
            <person name="Tisserant E."/>
            <person name="Crous P.W."/>
            <person name="Henrissat B."/>
            <person name="Nehls U."/>
            <person name="Egli S."/>
            <person name="Spatafora J.W."/>
            <person name="Grigoriev I.V."/>
            <person name="Martin F.M."/>
        </authorList>
    </citation>
    <scope>NUCLEOTIDE SEQUENCE [LARGE SCALE GENOMIC DNA]</scope>
    <source>
        <strain evidence="4 5">CBS 207.34</strain>
    </source>
</reference>
<dbReference type="AlphaFoldDB" id="A0A8E2EQF2"/>
<evidence type="ECO:0000259" key="3">
    <source>
        <dbReference type="PROSITE" id="PS50048"/>
    </source>
</evidence>
<dbReference type="SMART" id="SM00066">
    <property type="entry name" value="GAL4"/>
    <property type="match status" value="1"/>
</dbReference>
<evidence type="ECO:0000313" key="5">
    <source>
        <dbReference type="Proteomes" id="UP000250140"/>
    </source>
</evidence>
<feature type="compositionally biased region" description="Low complexity" evidence="2">
    <location>
        <begin position="85"/>
        <end position="96"/>
    </location>
</feature>
<keyword evidence="1" id="KW-0539">Nucleus</keyword>
<accession>A0A8E2EQF2</accession>
<dbReference type="Gene3D" id="4.10.240.10">
    <property type="entry name" value="Zn(2)-C6 fungal-type DNA-binding domain"/>
    <property type="match status" value="1"/>
</dbReference>
<dbReference type="InterPro" id="IPR036864">
    <property type="entry name" value="Zn2-C6_fun-type_DNA-bd_sf"/>
</dbReference>
<dbReference type="PROSITE" id="PS50048">
    <property type="entry name" value="ZN2_CY6_FUNGAL_2"/>
    <property type="match status" value="1"/>
</dbReference>
<dbReference type="CDD" id="cd00067">
    <property type="entry name" value="GAL4"/>
    <property type="match status" value="1"/>
</dbReference>
<feature type="region of interest" description="Disordered" evidence="2">
    <location>
        <begin position="75"/>
        <end position="96"/>
    </location>
</feature>
<name>A0A8E2EQF2_9PEZI</name>
<sequence length="542" mass="60264">MVGVAGKSRGCKPCRQRKLGCDKQQPRCGRCVSTGRSCGGYDHSQTFINVTSNKPHPTWNRSTAAQQYQLVSLRVNSSDREERSQSPSPASSCSSENLSCALVSSPIRQPLNLASSNIYGLAQLFANLYVGDPYGPKRTPCQSMTDIKLPGSWADQFPSWVGYSKVLDTAIASIATTFVGCRKGDAQLIRYSTASYATALRLLRSAMDRPDAKYRDDLVATALVMTLIEIFIPTETGAGWQLHVEGGCTLLTTRGPKMRNTTFVNDLILIARHQGLYGALCSRKEYLFTKAEWRQVINARITNPNASRNIFFDKWCETALPIPSILKKADDLEDTFANDPVKNGVVVESLLDSISEIEQEIITWYESVTATIPAPIEYANLPTPPATGEELLEKVGTQYDALFPNPLHFASVEVAILHILYWVVQLLVHDTRKQLLKHLPSGAHSKQLLEDQSLVFASLVCRSVHFCSSDTSTVSVEELYMPLFVCVNYYARIGDEEKMRWGVELFERFERERGFKMGMQLKKTGEGKWAMTSIALSKVEAG</sequence>
<dbReference type="GO" id="GO:0008270">
    <property type="term" value="F:zinc ion binding"/>
    <property type="evidence" value="ECO:0007669"/>
    <property type="project" value="InterPro"/>
</dbReference>
<evidence type="ECO:0000256" key="2">
    <source>
        <dbReference type="SAM" id="MobiDB-lite"/>
    </source>
</evidence>
<evidence type="ECO:0000256" key="1">
    <source>
        <dbReference type="ARBA" id="ARBA00023242"/>
    </source>
</evidence>
<dbReference type="OrthoDB" id="4491390at2759"/>
<dbReference type="Pfam" id="PF00172">
    <property type="entry name" value="Zn_clus"/>
    <property type="match status" value="1"/>
</dbReference>
<proteinExistence type="predicted"/>
<evidence type="ECO:0000313" key="4">
    <source>
        <dbReference type="EMBL" id="OCL02715.1"/>
    </source>
</evidence>
<dbReference type="InterPro" id="IPR021858">
    <property type="entry name" value="Fun_TF"/>
</dbReference>
<feature type="domain" description="Zn(2)-C6 fungal-type" evidence="3">
    <location>
        <begin position="10"/>
        <end position="38"/>
    </location>
</feature>
<dbReference type="Pfam" id="PF11951">
    <property type="entry name" value="Fungal_trans_2"/>
    <property type="match status" value="1"/>
</dbReference>